<evidence type="ECO:0000259" key="1">
    <source>
        <dbReference type="Pfam" id="PF01073"/>
    </source>
</evidence>
<dbReference type="Proteomes" id="UP000703269">
    <property type="component" value="Unassembled WGS sequence"/>
</dbReference>
<evidence type="ECO:0000313" key="2">
    <source>
        <dbReference type="EMBL" id="GJE87316.1"/>
    </source>
</evidence>
<proteinExistence type="predicted"/>
<dbReference type="SUPFAM" id="SSF51735">
    <property type="entry name" value="NAD(P)-binding Rossmann-fold domains"/>
    <property type="match status" value="1"/>
</dbReference>
<gene>
    <name evidence="2" type="ORF">PsYK624_033990</name>
</gene>
<accession>A0A9P3G316</accession>
<dbReference type="InterPro" id="IPR036291">
    <property type="entry name" value="NAD(P)-bd_dom_sf"/>
</dbReference>
<dbReference type="EMBL" id="BPQB01000006">
    <property type="protein sequence ID" value="GJE87316.1"/>
    <property type="molecule type" value="Genomic_DNA"/>
</dbReference>
<feature type="domain" description="3-beta hydroxysteroid dehydrogenase/isomerase" evidence="1">
    <location>
        <begin position="9"/>
        <end position="275"/>
    </location>
</feature>
<organism evidence="2 3">
    <name type="scientific">Phanerochaete sordida</name>
    <dbReference type="NCBI Taxonomy" id="48140"/>
    <lineage>
        <taxon>Eukaryota</taxon>
        <taxon>Fungi</taxon>
        <taxon>Dikarya</taxon>
        <taxon>Basidiomycota</taxon>
        <taxon>Agaricomycotina</taxon>
        <taxon>Agaricomycetes</taxon>
        <taxon>Polyporales</taxon>
        <taxon>Phanerochaetaceae</taxon>
        <taxon>Phanerochaete</taxon>
    </lineage>
</organism>
<dbReference type="InterPro" id="IPR002225">
    <property type="entry name" value="3Beta_OHSteriod_DH/Estase"/>
</dbReference>
<dbReference type="OrthoDB" id="10058185at2759"/>
<dbReference type="Gene3D" id="3.40.50.720">
    <property type="entry name" value="NAD(P)-binding Rossmann-like Domain"/>
    <property type="match status" value="1"/>
</dbReference>
<keyword evidence="3" id="KW-1185">Reference proteome</keyword>
<dbReference type="GO" id="GO:0016616">
    <property type="term" value="F:oxidoreductase activity, acting on the CH-OH group of donors, NAD or NADP as acceptor"/>
    <property type="evidence" value="ECO:0007669"/>
    <property type="project" value="InterPro"/>
</dbReference>
<reference evidence="2 3" key="1">
    <citation type="submission" date="2021-08" db="EMBL/GenBank/DDBJ databases">
        <title>Draft Genome Sequence of Phanerochaete sordida strain YK-624.</title>
        <authorList>
            <person name="Mori T."/>
            <person name="Dohra H."/>
            <person name="Suzuki T."/>
            <person name="Kawagishi H."/>
            <person name="Hirai H."/>
        </authorList>
    </citation>
    <scope>NUCLEOTIDE SEQUENCE [LARGE SCALE GENOMIC DNA]</scope>
    <source>
        <strain evidence="2 3">YK-624</strain>
    </source>
</reference>
<dbReference type="AlphaFoldDB" id="A0A9P3G316"/>
<evidence type="ECO:0000313" key="3">
    <source>
        <dbReference type="Proteomes" id="UP000703269"/>
    </source>
</evidence>
<sequence length="373" mass="41064">MSTSEERYLVLGGSGFLGSYIVDALVARGEAHVFVYDLKGPAHHHQNSVAQYKVGDLVDYGRLLAVLQETQPTVIFHTIAPVHGVPDAVQYKVNVDGTKTLLEACKHPSVATTLAKLVYTSSTGVVWKVHDLHGVSEDDVRPPAQGYDSYHHTKAIAERMVLEADGSGLRTVVIRPCGMTGPRDQQLMHRLDTILKQGQHKVQIGNNKNLVDWAYAGNVADAHLLAADRLPAPDAADASMPHAVAGHAFFVTNGSPLPNWDFTRMVWRALGAPPRDLDPRNVTVLPRWLALSIARVAQAVCRLLGTSTELTVFAVQYSTATQWYNIDKARHVLGYEPKVTLQDAVTRTVQWWKDQGAAEWTETVKSSRSKKRD</sequence>
<comment type="caution">
    <text evidence="2">The sequence shown here is derived from an EMBL/GenBank/DDBJ whole genome shotgun (WGS) entry which is preliminary data.</text>
</comment>
<protein>
    <submittedName>
        <fullName evidence="2">C-3 sterol dehydrogenase</fullName>
    </submittedName>
</protein>
<dbReference type="PANTHER" id="PTHR43000">
    <property type="entry name" value="DTDP-D-GLUCOSE 4,6-DEHYDRATASE-RELATED"/>
    <property type="match status" value="1"/>
</dbReference>
<name>A0A9P3G316_9APHY</name>
<dbReference type="Pfam" id="PF01073">
    <property type="entry name" value="3Beta_HSD"/>
    <property type="match status" value="1"/>
</dbReference>
<dbReference type="GO" id="GO:0006694">
    <property type="term" value="P:steroid biosynthetic process"/>
    <property type="evidence" value="ECO:0007669"/>
    <property type="project" value="InterPro"/>
</dbReference>